<dbReference type="GO" id="GO:0015934">
    <property type="term" value="C:large ribosomal subunit"/>
    <property type="evidence" value="ECO:0007669"/>
    <property type="project" value="InterPro"/>
</dbReference>
<dbReference type="SUPFAM" id="SSF54843">
    <property type="entry name" value="Ribosomal protein L22"/>
    <property type="match status" value="1"/>
</dbReference>
<reference evidence="7 8" key="1">
    <citation type="submission" date="2017-11" db="EMBL/GenBank/DDBJ databases">
        <title>Comparative genomic analysis of Holospora spp., intranuclear symbionts of paramecia.</title>
        <authorList>
            <person name="Garushyants S.K."/>
            <person name="Beliavskaya A."/>
            <person name="Malko D.B."/>
            <person name="Logacheva M.D."/>
            <person name="Rautian M.S."/>
            <person name="Gelfand M.S."/>
        </authorList>
    </citation>
    <scope>NUCLEOTIDE SEQUENCE [LARGE SCALE GENOMIC DNA]</scope>
    <source>
        <strain evidence="8">02AZ16</strain>
    </source>
</reference>
<evidence type="ECO:0000256" key="1">
    <source>
        <dbReference type="ARBA" id="ARBA00009451"/>
    </source>
</evidence>
<dbReference type="Pfam" id="PF00237">
    <property type="entry name" value="Ribosomal_L22"/>
    <property type="match status" value="1"/>
</dbReference>
<dbReference type="OrthoDB" id="9805969at2"/>
<dbReference type="PANTHER" id="PTHR13501:SF8">
    <property type="entry name" value="LARGE RIBOSOMAL SUBUNIT PROTEIN UL22M"/>
    <property type="match status" value="1"/>
</dbReference>
<comment type="function">
    <text evidence="6">This protein binds specifically to 23S rRNA; its binding is stimulated by other ribosomal proteins, e.g., L4, L17, and L20. It is important during the early stages of 50S assembly. It makes multiple contacts with different domains of the 23S rRNA in the assembled 50S subunit and ribosome.</text>
</comment>
<keyword evidence="2 4" id="KW-0689">Ribosomal protein</keyword>
<dbReference type="InterPro" id="IPR001063">
    <property type="entry name" value="Ribosomal_uL22"/>
</dbReference>
<evidence type="ECO:0000256" key="5">
    <source>
        <dbReference type="RuleBase" id="RU004006"/>
    </source>
</evidence>
<dbReference type="GO" id="GO:0003735">
    <property type="term" value="F:structural constituent of ribosome"/>
    <property type="evidence" value="ECO:0007669"/>
    <property type="project" value="InterPro"/>
</dbReference>
<evidence type="ECO:0000256" key="6">
    <source>
        <dbReference type="RuleBase" id="RU004008"/>
    </source>
</evidence>
<keyword evidence="8" id="KW-1185">Reference proteome</keyword>
<protein>
    <recommendedName>
        <fullName evidence="6">50S ribosomal protein L22</fullName>
    </recommendedName>
</protein>
<keyword evidence="5" id="KW-0699">rRNA-binding</keyword>
<sequence length="114" mass="12908">MNEKKKVHACWRMIRISPQKLGLVISCLRGHPLKKAIRILDGMKKSIAPDVKKFLLSAKANAVNNFQLDPDALCISEITVGKNMVLRRRHIGGRSHSGEIRKPFSQVRVILEEK</sequence>
<keyword evidence="3 4" id="KW-0687">Ribonucleoprotein</keyword>
<keyword evidence="5" id="KW-0694">RNA-binding</keyword>
<comment type="caution">
    <text evidence="7">The sequence shown here is derived from an EMBL/GenBank/DDBJ whole genome shotgun (WGS) entry which is preliminary data.</text>
</comment>
<gene>
    <name evidence="7" type="ORF">HCUR_00882</name>
</gene>
<dbReference type="InterPro" id="IPR036394">
    <property type="entry name" value="Ribosomal_uL22_sf"/>
</dbReference>
<dbReference type="Proteomes" id="UP000239425">
    <property type="component" value="Unassembled WGS sequence"/>
</dbReference>
<dbReference type="GO" id="GO:0019843">
    <property type="term" value="F:rRNA binding"/>
    <property type="evidence" value="ECO:0007669"/>
    <property type="project" value="UniProtKB-KW"/>
</dbReference>
<comment type="similarity">
    <text evidence="1 4">Belongs to the universal ribosomal protein uL22 family.</text>
</comment>
<evidence type="ECO:0000256" key="4">
    <source>
        <dbReference type="RuleBase" id="RU004005"/>
    </source>
</evidence>
<dbReference type="EMBL" id="PHHC01000084">
    <property type="protein sequence ID" value="PPE03654.1"/>
    <property type="molecule type" value="Genomic_DNA"/>
</dbReference>
<dbReference type="InterPro" id="IPR047867">
    <property type="entry name" value="Ribosomal_uL22_bac/org-type"/>
</dbReference>
<dbReference type="PANTHER" id="PTHR13501">
    <property type="entry name" value="CHLOROPLAST 50S RIBOSOMAL PROTEIN L22-RELATED"/>
    <property type="match status" value="1"/>
</dbReference>
<proteinExistence type="inferred from homology"/>
<evidence type="ECO:0000313" key="7">
    <source>
        <dbReference type="EMBL" id="PPE03654.1"/>
    </source>
</evidence>
<evidence type="ECO:0000313" key="8">
    <source>
        <dbReference type="Proteomes" id="UP000239425"/>
    </source>
</evidence>
<accession>A0A2S5R8J9</accession>
<evidence type="ECO:0000256" key="3">
    <source>
        <dbReference type="ARBA" id="ARBA00023274"/>
    </source>
</evidence>
<dbReference type="GO" id="GO:0006412">
    <property type="term" value="P:translation"/>
    <property type="evidence" value="ECO:0007669"/>
    <property type="project" value="InterPro"/>
</dbReference>
<name>A0A2S5R8J9_9PROT</name>
<organism evidence="7 8">
    <name type="scientific">Holospora curviuscula</name>
    <dbReference type="NCBI Taxonomy" id="1082868"/>
    <lineage>
        <taxon>Bacteria</taxon>
        <taxon>Pseudomonadati</taxon>
        <taxon>Pseudomonadota</taxon>
        <taxon>Alphaproteobacteria</taxon>
        <taxon>Holosporales</taxon>
        <taxon>Holosporaceae</taxon>
        <taxon>Holospora</taxon>
    </lineage>
</organism>
<evidence type="ECO:0000256" key="2">
    <source>
        <dbReference type="ARBA" id="ARBA00022980"/>
    </source>
</evidence>
<dbReference type="AlphaFoldDB" id="A0A2S5R8J9"/>
<comment type="subunit">
    <text evidence="5">Part of the 50S ribosomal subunit.</text>
</comment>
<dbReference type="RefSeq" id="WP_104206895.1">
    <property type="nucleotide sequence ID" value="NZ_PHHC01000084.1"/>
</dbReference>
<dbReference type="Gene3D" id="3.90.470.10">
    <property type="entry name" value="Ribosomal protein L22/L17"/>
    <property type="match status" value="1"/>
</dbReference>